<sequence>MKLALKSGFSNFSLSPRLMQGLGTLLWLLAVGLTVWVLIKLFAPSPVVAPAMPSQVSANYQVDQSPEARLMGVETAGGLTPPSVNLVGVFANSEGKGAAVMSIEGQPAQSMRVGDEVANGWLLEEVGPTFAVMRRSGQRHQVNLPVLEADPNLLRRVPANG</sequence>
<evidence type="ECO:0000256" key="1">
    <source>
        <dbReference type="ARBA" id="ARBA00004533"/>
    </source>
</evidence>
<dbReference type="GO" id="GO:0015031">
    <property type="term" value="P:protein transport"/>
    <property type="evidence" value="ECO:0007669"/>
    <property type="project" value="UniProtKB-KW"/>
</dbReference>
<keyword evidence="7 9" id="KW-1133">Transmembrane helix</keyword>
<reference evidence="11 12" key="1">
    <citation type="submission" date="2023-10" db="EMBL/GenBank/DDBJ databases">
        <title>Complete Genome Sequence of Limnobacter thiooxidans CS-K2T, Isolated from freshwater lake sediments in Bavaria, Germany.</title>
        <authorList>
            <person name="Naruki M."/>
            <person name="Watanabe A."/>
            <person name="Warashina T."/>
            <person name="Morita T."/>
            <person name="Arakawa K."/>
        </authorList>
    </citation>
    <scope>NUCLEOTIDE SEQUENCE [LARGE SCALE GENOMIC DNA]</scope>
    <source>
        <strain evidence="11 12">CS-K2</strain>
    </source>
</reference>
<feature type="domain" description="Type II secretion system protein GspC N-terminal" evidence="10">
    <location>
        <begin position="61"/>
        <end position="143"/>
    </location>
</feature>
<comment type="subcellular location">
    <subcellularLocation>
        <location evidence="1">Cell inner membrane</location>
    </subcellularLocation>
</comment>
<dbReference type="AlphaFoldDB" id="A0AA86MAD9"/>
<organism evidence="11 12">
    <name type="scientific">Limnobacter thiooxidans</name>
    <dbReference type="NCBI Taxonomy" id="131080"/>
    <lineage>
        <taxon>Bacteria</taxon>
        <taxon>Pseudomonadati</taxon>
        <taxon>Pseudomonadota</taxon>
        <taxon>Betaproteobacteria</taxon>
        <taxon>Burkholderiales</taxon>
        <taxon>Burkholderiaceae</taxon>
        <taxon>Limnobacter</taxon>
    </lineage>
</organism>
<evidence type="ECO:0000256" key="5">
    <source>
        <dbReference type="ARBA" id="ARBA00022692"/>
    </source>
</evidence>
<evidence type="ECO:0000313" key="12">
    <source>
        <dbReference type="Proteomes" id="UP001329151"/>
    </source>
</evidence>
<evidence type="ECO:0000256" key="8">
    <source>
        <dbReference type="ARBA" id="ARBA00023136"/>
    </source>
</evidence>
<proteinExistence type="predicted"/>
<keyword evidence="12" id="KW-1185">Reference proteome</keyword>
<protein>
    <recommendedName>
        <fullName evidence="10">Type II secretion system protein GspC N-terminal domain-containing protein</fullName>
    </recommendedName>
</protein>
<evidence type="ECO:0000256" key="3">
    <source>
        <dbReference type="ARBA" id="ARBA00022475"/>
    </source>
</evidence>
<keyword evidence="6" id="KW-0653">Protein transport</keyword>
<evidence type="ECO:0000256" key="6">
    <source>
        <dbReference type="ARBA" id="ARBA00022927"/>
    </source>
</evidence>
<accession>A0AA86MAD9</accession>
<evidence type="ECO:0000256" key="2">
    <source>
        <dbReference type="ARBA" id="ARBA00022448"/>
    </source>
</evidence>
<keyword evidence="8 9" id="KW-0472">Membrane</keyword>
<keyword evidence="5 9" id="KW-0812">Transmembrane</keyword>
<feature type="transmembrane region" description="Helical" evidence="9">
    <location>
        <begin position="21"/>
        <end position="43"/>
    </location>
</feature>
<evidence type="ECO:0000256" key="9">
    <source>
        <dbReference type="SAM" id="Phobius"/>
    </source>
</evidence>
<name>A0AA86MAD9_9BURK</name>
<dbReference type="KEGG" id="lto:RGQ30_01740"/>
<dbReference type="GO" id="GO:0005886">
    <property type="term" value="C:plasma membrane"/>
    <property type="evidence" value="ECO:0007669"/>
    <property type="project" value="UniProtKB-SubCell"/>
</dbReference>
<gene>
    <name evidence="11" type="ORF">RGQ30_01740</name>
</gene>
<evidence type="ECO:0000256" key="4">
    <source>
        <dbReference type="ARBA" id="ARBA00022519"/>
    </source>
</evidence>
<dbReference type="Pfam" id="PF11356">
    <property type="entry name" value="T2SSC"/>
    <property type="match status" value="1"/>
</dbReference>
<dbReference type="InterPro" id="IPR024961">
    <property type="entry name" value="T2SS_GspC_N"/>
</dbReference>
<keyword evidence="2" id="KW-0813">Transport</keyword>
<keyword evidence="4" id="KW-0997">Cell inner membrane</keyword>
<keyword evidence="3" id="KW-1003">Cell membrane</keyword>
<evidence type="ECO:0000256" key="7">
    <source>
        <dbReference type="ARBA" id="ARBA00022989"/>
    </source>
</evidence>
<dbReference type="EMBL" id="AP028947">
    <property type="protein sequence ID" value="BET24673.1"/>
    <property type="molecule type" value="Genomic_DNA"/>
</dbReference>
<evidence type="ECO:0000313" key="11">
    <source>
        <dbReference type="EMBL" id="BET24673.1"/>
    </source>
</evidence>
<dbReference type="Gene3D" id="2.30.30.830">
    <property type="match status" value="1"/>
</dbReference>
<evidence type="ECO:0000259" key="10">
    <source>
        <dbReference type="Pfam" id="PF11356"/>
    </source>
</evidence>
<dbReference type="Proteomes" id="UP001329151">
    <property type="component" value="Chromosome"/>
</dbReference>
<dbReference type="RefSeq" id="WP_130557091.1">
    <property type="nucleotide sequence ID" value="NZ_AP028947.1"/>
</dbReference>